<evidence type="ECO:0000256" key="2">
    <source>
        <dbReference type="ARBA" id="ARBA00022536"/>
    </source>
</evidence>
<dbReference type="Proteomes" id="UP000828390">
    <property type="component" value="Unassembled WGS sequence"/>
</dbReference>
<dbReference type="PROSITE" id="PS01186">
    <property type="entry name" value="EGF_2"/>
    <property type="match status" value="3"/>
</dbReference>
<dbReference type="InterPro" id="IPR000998">
    <property type="entry name" value="MAM_dom"/>
</dbReference>
<evidence type="ECO:0000256" key="5">
    <source>
        <dbReference type="ARBA" id="ARBA00023157"/>
    </source>
</evidence>
<keyword evidence="3" id="KW-0732">Signal</keyword>
<keyword evidence="4" id="KW-0677">Repeat</keyword>
<evidence type="ECO:0000259" key="9">
    <source>
        <dbReference type="PROSITE" id="PS50060"/>
    </source>
</evidence>
<feature type="disulfide bond" evidence="7">
    <location>
        <begin position="506"/>
        <end position="523"/>
    </location>
</feature>
<reference evidence="10" key="1">
    <citation type="journal article" date="2019" name="bioRxiv">
        <title>The Genome of the Zebra Mussel, Dreissena polymorpha: A Resource for Invasive Species Research.</title>
        <authorList>
            <person name="McCartney M.A."/>
            <person name="Auch B."/>
            <person name="Kono T."/>
            <person name="Mallez S."/>
            <person name="Zhang Y."/>
            <person name="Obille A."/>
            <person name="Becker A."/>
            <person name="Abrahante J.E."/>
            <person name="Garbe J."/>
            <person name="Badalamenti J.P."/>
            <person name="Herman A."/>
            <person name="Mangelson H."/>
            <person name="Liachko I."/>
            <person name="Sullivan S."/>
            <person name="Sone E.D."/>
            <person name="Koren S."/>
            <person name="Silverstein K.A.T."/>
            <person name="Beckman K.B."/>
            <person name="Gohl D.M."/>
        </authorList>
    </citation>
    <scope>NUCLEOTIDE SEQUENCE</scope>
    <source>
        <strain evidence="10">Duluth1</strain>
        <tissue evidence="10">Whole animal</tissue>
    </source>
</reference>
<dbReference type="PROSITE" id="PS01187">
    <property type="entry name" value="EGF_CA"/>
    <property type="match status" value="1"/>
</dbReference>
<dbReference type="SUPFAM" id="SSF57196">
    <property type="entry name" value="EGF/Laminin"/>
    <property type="match status" value="6"/>
</dbReference>
<feature type="domain" description="EGF-like" evidence="8">
    <location>
        <begin position="537"/>
        <end position="579"/>
    </location>
</feature>
<dbReference type="SMART" id="SM00179">
    <property type="entry name" value="EGF_CA"/>
    <property type="match status" value="6"/>
</dbReference>
<comment type="caution">
    <text evidence="7">Lacks conserved residue(s) required for the propagation of feature annotation.</text>
</comment>
<reference evidence="10" key="2">
    <citation type="submission" date="2020-11" db="EMBL/GenBank/DDBJ databases">
        <authorList>
            <person name="McCartney M.A."/>
            <person name="Auch B."/>
            <person name="Kono T."/>
            <person name="Mallez S."/>
            <person name="Becker A."/>
            <person name="Gohl D.M."/>
            <person name="Silverstein K.A.T."/>
            <person name="Koren S."/>
            <person name="Bechman K.B."/>
            <person name="Herman A."/>
            <person name="Abrahante J.E."/>
            <person name="Garbe J."/>
        </authorList>
    </citation>
    <scope>NUCLEOTIDE SEQUENCE</scope>
    <source>
        <strain evidence="10">Duluth1</strain>
        <tissue evidence="10">Whole animal</tissue>
    </source>
</reference>
<dbReference type="PANTHER" id="PTHR12916">
    <property type="entry name" value="CYTOCHROME C OXIDASE POLYPEPTIDE VIC-2"/>
    <property type="match status" value="1"/>
</dbReference>
<protein>
    <submittedName>
        <fullName evidence="10">Uncharacterized protein</fullName>
    </submittedName>
</protein>
<keyword evidence="2 7" id="KW-0245">EGF-like domain</keyword>
<dbReference type="PANTHER" id="PTHR12916:SF9">
    <property type="entry name" value="NEUROGENIC LOCUS NOTCH HOMOLOG PROTEIN 1-RELATED"/>
    <property type="match status" value="1"/>
</dbReference>
<feature type="domain" description="EGF-like" evidence="8">
    <location>
        <begin position="625"/>
        <end position="661"/>
    </location>
</feature>
<dbReference type="InterPro" id="IPR045860">
    <property type="entry name" value="Snake_toxin-like_sf"/>
</dbReference>
<dbReference type="SMART" id="SM00137">
    <property type="entry name" value="MAM"/>
    <property type="match status" value="1"/>
</dbReference>
<keyword evidence="6" id="KW-0325">Glycoprotein</keyword>
<evidence type="ECO:0000256" key="6">
    <source>
        <dbReference type="ARBA" id="ARBA00023180"/>
    </source>
</evidence>
<accession>A0A9D4QXG1</accession>
<dbReference type="PROSITE" id="PS00022">
    <property type="entry name" value="EGF_1"/>
    <property type="match status" value="4"/>
</dbReference>
<evidence type="ECO:0000256" key="7">
    <source>
        <dbReference type="PROSITE-ProRule" id="PRU00076"/>
    </source>
</evidence>
<dbReference type="FunFam" id="2.10.25.10:FF:000066">
    <property type="entry name" value="FAT atypical cadherin 4"/>
    <property type="match status" value="1"/>
</dbReference>
<dbReference type="SUPFAM" id="SSF49899">
    <property type="entry name" value="Concanavalin A-like lectins/glucanases"/>
    <property type="match status" value="1"/>
</dbReference>
<dbReference type="Gene3D" id="2.10.25.10">
    <property type="entry name" value="Laminin"/>
    <property type="match status" value="5"/>
</dbReference>
<dbReference type="EMBL" id="JAIWYP010000003">
    <property type="protein sequence ID" value="KAH3846508.1"/>
    <property type="molecule type" value="Genomic_DNA"/>
</dbReference>
<feature type="domain" description="EGF-like" evidence="8">
    <location>
        <begin position="497"/>
        <end position="535"/>
    </location>
</feature>
<keyword evidence="5 7" id="KW-1015">Disulfide bond</keyword>
<keyword evidence="11" id="KW-1185">Reference proteome</keyword>
<evidence type="ECO:0000313" key="11">
    <source>
        <dbReference type="Proteomes" id="UP000828390"/>
    </source>
</evidence>
<feature type="disulfide bond" evidence="7">
    <location>
        <begin position="525"/>
        <end position="534"/>
    </location>
</feature>
<evidence type="ECO:0000259" key="8">
    <source>
        <dbReference type="PROSITE" id="PS50026"/>
    </source>
</evidence>
<dbReference type="PROSITE" id="PS50026">
    <property type="entry name" value="EGF_3"/>
    <property type="match status" value="6"/>
</dbReference>
<dbReference type="InterPro" id="IPR000742">
    <property type="entry name" value="EGF"/>
</dbReference>
<dbReference type="PRINTS" id="PR00010">
    <property type="entry name" value="EGFBLOOD"/>
</dbReference>
<comment type="caution">
    <text evidence="10">The sequence shown here is derived from an EMBL/GenBank/DDBJ whole genome shotgun (WGS) entry which is preliminary data.</text>
</comment>
<dbReference type="CDD" id="cd06263">
    <property type="entry name" value="MAM"/>
    <property type="match status" value="1"/>
</dbReference>
<dbReference type="InterPro" id="IPR018097">
    <property type="entry name" value="EGF_Ca-bd_CS"/>
</dbReference>
<evidence type="ECO:0000256" key="4">
    <source>
        <dbReference type="ARBA" id="ARBA00022737"/>
    </source>
</evidence>
<feature type="domain" description="MAM" evidence="9">
    <location>
        <begin position="664"/>
        <end position="828"/>
    </location>
</feature>
<feature type="domain" description="EGF-like" evidence="8">
    <location>
        <begin position="855"/>
        <end position="885"/>
    </location>
</feature>
<sequence length="1088" mass="120014">MSVFLTNFTHGKILAEVKVMTGWRLGSGPCGPNCNLIGVGNSTKSERTFIETKRNDSYYFGKFTVEYQTDSKYQTTDLYITSNYTEHVVAVSTTETWELLSMKFYALLQPPGSKEDIVFDGRDWYSHITQGDHVRWHLQVKLSNHIRNDTNTFNRIPRAVLKPYYKIQLNQNTSITIPVVDDDGDFLSCKAASGVEAFSISFPPPDVKGITISGACTVTFEAYSSNNFIRGMIIPVVLTVKDFPRHPIEFGAFTTNNDGSTLSKIPVEFLVEIVQSLDTPRFAPPTYGSNHQFVVFKGASWETTIYVNSGKSPLDGLRLICDNNNFTVGNVKRDPSKPGVSFATVKWADTLSHVIKSIVCVTAIDQYLVESAELRCFLIEYKDFQFTFWQSTNPGERPQFINVPSFNENITCPVNATCIIPLFLLSFRPVSNISIIDNLLNFTDITPVSPDNTLRDTYRSDLYIRHLVAEELKLCLIAKGINGNTSDVLCFKVDCIPPDPCLQIPCFNDGICISDKITGDFVCQCIDGFVGQFCETESDPCTPDPCSGHGFCFNSVKPYFCYCTDDGITPNQYSGSNCEIKSDPCTPDPCSGHGFCFNSVKPYFCYCTDDGITPNQYSGSNCEINGDECSSNPCMNGGTCVDGETGFTCICKNNFFGKRCETDAMCNFENGSQCIWQNVNLGDDFDWMLHRSKTPSDDTGPNVDHTFGNETGTYYYIETSAPRQTDNFAWLQSPPLQSLHQAVCLQFWYNMYGESVGKLAVSVAYNGTLPGSEIWAKTGNQGPDWQFGRVTVICNGTFQITFQGVVGDGYLGDIAIDDFSFETGQCRPITHTATPRSNTTIQPLTSTFNVGIGCYGNPCGRGVCYVHLNEYLCDCPSGYAGKNCNIDIDHCASIPCKNNGHCINIGSTFKCECRLGYSGQDCSYEHGLKCFGCLSQSSQEACTAVTTCGSGEYCFIGAYQDVNGSTKYNSGCTQTLECHSSTGGNCRHCCNTDFCNDQGCGIKGYSARSQRGPLCFDCNDMMDISFCKRVTQCQSDEICTSYMNQYMHFDSKCISSQSRCSVSGDGYCQKCCADDFCNGNCTTAGVAG</sequence>
<name>A0A9D4QXG1_DREPO</name>
<evidence type="ECO:0000256" key="1">
    <source>
        <dbReference type="ARBA" id="ARBA00009738"/>
    </source>
</evidence>
<dbReference type="Pfam" id="PF00008">
    <property type="entry name" value="EGF"/>
    <property type="match status" value="2"/>
</dbReference>
<evidence type="ECO:0000313" key="10">
    <source>
        <dbReference type="EMBL" id="KAH3846508.1"/>
    </source>
</evidence>
<dbReference type="GO" id="GO:0005112">
    <property type="term" value="F:Notch binding"/>
    <property type="evidence" value="ECO:0007669"/>
    <property type="project" value="TreeGrafter"/>
</dbReference>
<feature type="domain" description="EGF-like" evidence="8">
    <location>
        <begin position="581"/>
        <end position="623"/>
    </location>
</feature>
<feature type="disulfide bond" evidence="7">
    <location>
        <begin position="913"/>
        <end position="922"/>
    </location>
</feature>
<dbReference type="AlphaFoldDB" id="A0A9D4QXG1"/>
<dbReference type="Pfam" id="PF00629">
    <property type="entry name" value="MAM"/>
    <property type="match status" value="1"/>
</dbReference>
<dbReference type="InterPro" id="IPR013320">
    <property type="entry name" value="ConA-like_dom_sf"/>
</dbReference>
<dbReference type="InterPro" id="IPR000152">
    <property type="entry name" value="EGF-type_Asp/Asn_hydroxyl_site"/>
</dbReference>
<dbReference type="InterPro" id="IPR001881">
    <property type="entry name" value="EGF-like_Ca-bd_dom"/>
</dbReference>
<dbReference type="GO" id="GO:0007219">
    <property type="term" value="P:Notch signaling pathway"/>
    <property type="evidence" value="ECO:0007669"/>
    <property type="project" value="TreeGrafter"/>
</dbReference>
<dbReference type="GO" id="GO:0005509">
    <property type="term" value="F:calcium ion binding"/>
    <property type="evidence" value="ECO:0007669"/>
    <property type="project" value="InterPro"/>
</dbReference>
<dbReference type="GO" id="GO:0016020">
    <property type="term" value="C:membrane"/>
    <property type="evidence" value="ECO:0007669"/>
    <property type="project" value="InterPro"/>
</dbReference>
<proteinExistence type="inferred from homology"/>
<dbReference type="FunFam" id="2.10.25.10:FF:000143">
    <property type="entry name" value="Protein crumbs 1"/>
    <property type="match status" value="1"/>
</dbReference>
<feature type="disulfide bond" evidence="7">
    <location>
        <begin position="651"/>
        <end position="660"/>
    </location>
</feature>
<feature type="disulfide bond" evidence="7">
    <location>
        <begin position="875"/>
        <end position="884"/>
    </location>
</feature>
<dbReference type="SMART" id="SM00181">
    <property type="entry name" value="EGF"/>
    <property type="match status" value="6"/>
</dbReference>
<dbReference type="SUPFAM" id="SSF57302">
    <property type="entry name" value="Snake toxin-like"/>
    <property type="match status" value="1"/>
</dbReference>
<dbReference type="CDD" id="cd00054">
    <property type="entry name" value="EGF_CA"/>
    <property type="match status" value="2"/>
</dbReference>
<dbReference type="PROSITE" id="PS00010">
    <property type="entry name" value="ASX_HYDROXYL"/>
    <property type="match status" value="4"/>
</dbReference>
<comment type="similarity">
    <text evidence="1">Belongs to the nephronectin family.</text>
</comment>
<organism evidence="10 11">
    <name type="scientific">Dreissena polymorpha</name>
    <name type="common">Zebra mussel</name>
    <name type="synonym">Mytilus polymorpha</name>
    <dbReference type="NCBI Taxonomy" id="45954"/>
    <lineage>
        <taxon>Eukaryota</taxon>
        <taxon>Metazoa</taxon>
        <taxon>Spiralia</taxon>
        <taxon>Lophotrochozoa</taxon>
        <taxon>Mollusca</taxon>
        <taxon>Bivalvia</taxon>
        <taxon>Autobranchia</taxon>
        <taxon>Heteroconchia</taxon>
        <taxon>Euheterodonta</taxon>
        <taxon>Imparidentia</taxon>
        <taxon>Neoheterodontei</taxon>
        <taxon>Myida</taxon>
        <taxon>Dreissenoidea</taxon>
        <taxon>Dreissenidae</taxon>
        <taxon>Dreissena</taxon>
    </lineage>
</organism>
<evidence type="ECO:0000256" key="3">
    <source>
        <dbReference type="ARBA" id="ARBA00022729"/>
    </source>
</evidence>
<dbReference type="Gene3D" id="2.60.120.200">
    <property type="match status" value="1"/>
</dbReference>
<feature type="domain" description="EGF-like" evidence="8">
    <location>
        <begin position="887"/>
        <end position="923"/>
    </location>
</feature>
<dbReference type="PROSITE" id="PS00740">
    <property type="entry name" value="MAM_1"/>
    <property type="match status" value="1"/>
</dbReference>
<gene>
    <name evidence="10" type="ORF">DPMN_088809</name>
</gene>
<dbReference type="PROSITE" id="PS50060">
    <property type="entry name" value="MAM_2"/>
    <property type="match status" value="1"/>
</dbReference>